<accession>A0A137SYV2</accession>
<evidence type="ECO:0000313" key="3">
    <source>
        <dbReference type="Proteomes" id="UP000070093"/>
    </source>
</evidence>
<dbReference type="AlphaFoldDB" id="A0A137SYV2"/>
<name>A0A137SYV2_9BACT</name>
<dbReference type="PATRIC" id="fig|28125.4.peg.942"/>
<keyword evidence="1" id="KW-0812">Transmembrane</keyword>
<evidence type="ECO:0000313" key="2">
    <source>
        <dbReference type="EMBL" id="KXO17590.1"/>
    </source>
</evidence>
<reference evidence="2 3" key="1">
    <citation type="submission" date="2016-02" db="EMBL/GenBank/DDBJ databases">
        <authorList>
            <person name="Wen L."/>
            <person name="He K."/>
            <person name="Yang H."/>
        </authorList>
    </citation>
    <scope>NUCLEOTIDE SEQUENCE [LARGE SCALE GENOMIC DNA]</scope>
    <source>
        <strain evidence="2 3">GED7880</strain>
    </source>
</reference>
<evidence type="ECO:0000256" key="1">
    <source>
        <dbReference type="SAM" id="Phobius"/>
    </source>
</evidence>
<sequence length="41" mass="4655">MVKERRNRAIKVLITYMAIITIIFFILLALIVCNGGIKGFT</sequence>
<keyword evidence="1" id="KW-1133">Transmembrane helix</keyword>
<dbReference type="Proteomes" id="UP000070093">
    <property type="component" value="Unassembled WGS sequence"/>
</dbReference>
<proteinExistence type="predicted"/>
<organism evidence="2 3">
    <name type="scientific">Prevotella bivia</name>
    <dbReference type="NCBI Taxonomy" id="28125"/>
    <lineage>
        <taxon>Bacteria</taxon>
        <taxon>Pseudomonadati</taxon>
        <taxon>Bacteroidota</taxon>
        <taxon>Bacteroidia</taxon>
        <taxon>Bacteroidales</taxon>
        <taxon>Prevotellaceae</taxon>
        <taxon>Prevotella</taxon>
    </lineage>
</organism>
<protein>
    <submittedName>
        <fullName evidence="2">Uncharacterized protein</fullName>
    </submittedName>
</protein>
<keyword evidence="1" id="KW-0472">Membrane</keyword>
<gene>
    <name evidence="2" type="ORF">HMPREF3202_00956</name>
</gene>
<comment type="caution">
    <text evidence="2">The sequence shown here is derived from an EMBL/GenBank/DDBJ whole genome shotgun (WGS) entry which is preliminary data.</text>
</comment>
<dbReference type="EMBL" id="LTAG01000039">
    <property type="protein sequence ID" value="KXO17590.1"/>
    <property type="molecule type" value="Genomic_DNA"/>
</dbReference>
<dbReference type="STRING" id="28125.HMPREF3202_00956"/>
<feature type="transmembrane region" description="Helical" evidence="1">
    <location>
        <begin position="12"/>
        <end position="37"/>
    </location>
</feature>